<evidence type="ECO:0008006" key="3">
    <source>
        <dbReference type="Google" id="ProtNLM"/>
    </source>
</evidence>
<dbReference type="Proteomes" id="UP001596011">
    <property type="component" value="Unassembled WGS sequence"/>
</dbReference>
<keyword evidence="2" id="KW-1185">Reference proteome</keyword>
<proteinExistence type="predicted"/>
<name>A0ABV9HJP7_9MICO</name>
<protein>
    <recommendedName>
        <fullName evidence="3">Enoyl-ACP reductase-like protein</fullName>
    </recommendedName>
</protein>
<organism evidence="1 2">
    <name type="scientific">Promicromonospora alba</name>
    <dbReference type="NCBI Taxonomy" id="1616110"/>
    <lineage>
        <taxon>Bacteria</taxon>
        <taxon>Bacillati</taxon>
        <taxon>Actinomycetota</taxon>
        <taxon>Actinomycetes</taxon>
        <taxon>Micrococcales</taxon>
        <taxon>Promicromonosporaceae</taxon>
        <taxon>Promicromonospora</taxon>
    </lineage>
</organism>
<evidence type="ECO:0000313" key="2">
    <source>
        <dbReference type="Proteomes" id="UP001596011"/>
    </source>
</evidence>
<evidence type="ECO:0000313" key="1">
    <source>
        <dbReference type="EMBL" id="MFC4630159.1"/>
    </source>
</evidence>
<reference evidence="2" key="1">
    <citation type="journal article" date="2019" name="Int. J. Syst. Evol. Microbiol.">
        <title>The Global Catalogue of Microorganisms (GCM) 10K type strain sequencing project: providing services to taxonomists for standard genome sequencing and annotation.</title>
        <authorList>
            <consortium name="The Broad Institute Genomics Platform"/>
            <consortium name="The Broad Institute Genome Sequencing Center for Infectious Disease"/>
            <person name="Wu L."/>
            <person name="Ma J."/>
        </authorList>
    </citation>
    <scope>NUCLEOTIDE SEQUENCE [LARGE SCALE GENOMIC DNA]</scope>
    <source>
        <strain evidence="2">CCUG 42722</strain>
    </source>
</reference>
<sequence>MPPIRERTRRYVMTAAFLASDRAGAMTGTVVNLTGGALVD</sequence>
<accession>A0ABV9HJP7</accession>
<dbReference type="RefSeq" id="WP_377137595.1">
    <property type="nucleotide sequence ID" value="NZ_JBHSFI010000005.1"/>
</dbReference>
<gene>
    <name evidence="1" type="ORF">ACFO6V_18065</name>
</gene>
<comment type="caution">
    <text evidence="1">The sequence shown here is derived from an EMBL/GenBank/DDBJ whole genome shotgun (WGS) entry which is preliminary data.</text>
</comment>
<dbReference type="EMBL" id="JBHSFI010000005">
    <property type="protein sequence ID" value="MFC4630159.1"/>
    <property type="molecule type" value="Genomic_DNA"/>
</dbReference>